<name>A0A7C8YLP6_OPUST</name>
<protein>
    <submittedName>
        <fullName evidence="1">Uncharacterized protein</fullName>
    </submittedName>
</protein>
<proteinExistence type="predicted"/>
<reference evidence="1" key="1">
    <citation type="journal article" date="2013" name="J. Plant Res.">
        <title>Effect of fungi and light on seed germination of three Opuntia species from semiarid lands of central Mexico.</title>
        <authorList>
            <person name="Delgado-Sanchez P."/>
            <person name="Jimenez-Bremont J.F."/>
            <person name="Guerrero-Gonzalez Mde L."/>
            <person name="Flores J."/>
        </authorList>
    </citation>
    <scope>NUCLEOTIDE SEQUENCE</scope>
    <source>
        <tissue evidence="1">Cladode</tissue>
    </source>
</reference>
<accession>A0A7C8YLP6</accession>
<dbReference type="AlphaFoldDB" id="A0A7C8YLP6"/>
<dbReference type="EMBL" id="GISG01034190">
    <property type="protein sequence ID" value="MBA4621499.1"/>
    <property type="molecule type" value="Transcribed_RNA"/>
</dbReference>
<organism evidence="1">
    <name type="scientific">Opuntia streptacantha</name>
    <name type="common">Prickly pear cactus</name>
    <name type="synonym">Opuntia cardona</name>
    <dbReference type="NCBI Taxonomy" id="393608"/>
    <lineage>
        <taxon>Eukaryota</taxon>
        <taxon>Viridiplantae</taxon>
        <taxon>Streptophyta</taxon>
        <taxon>Embryophyta</taxon>
        <taxon>Tracheophyta</taxon>
        <taxon>Spermatophyta</taxon>
        <taxon>Magnoliopsida</taxon>
        <taxon>eudicotyledons</taxon>
        <taxon>Gunneridae</taxon>
        <taxon>Pentapetalae</taxon>
        <taxon>Caryophyllales</taxon>
        <taxon>Cactineae</taxon>
        <taxon>Cactaceae</taxon>
        <taxon>Opuntioideae</taxon>
        <taxon>Opuntia</taxon>
    </lineage>
</organism>
<evidence type="ECO:0000313" key="1">
    <source>
        <dbReference type="EMBL" id="MBA4621499.1"/>
    </source>
</evidence>
<sequence>MSSLNLYIVHNLKRKNFVATSRIKYFRTCILYICRGKVYGIMIHKHFKDINIRYVIFSFNSFTLVRAYAPNNQRVFNLHPCSLDMNNLQIHPRVKAQEI</sequence>
<reference evidence="1" key="2">
    <citation type="submission" date="2020-07" db="EMBL/GenBank/DDBJ databases">
        <authorList>
            <person name="Vera ALvarez R."/>
            <person name="Arias-Moreno D.M."/>
            <person name="Jimenez-Jacinto V."/>
            <person name="Jimenez-Bremont J.F."/>
            <person name="Swaminathan K."/>
            <person name="Moose S.P."/>
            <person name="Guerrero-Gonzalez M.L."/>
            <person name="Marino-Ramirez L."/>
            <person name="Landsman D."/>
            <person name="Rodriguez-Kessler M."/>
            <person name="Delgado-Sanchez P."/>
        </authorList>
    </citation>
    <scope>NUCLEOTIDE SEQUENCE</scope>
    <source>
        <tissue evidence="1">Cladode</tissue>
    </source>
</reference>